<feature type="transmembrane region" description="Helical" evidence="1">
    <location>
        <begin position="6"/>
        <end position="23"/>
    </location>
</feature>
<comment type="caution">
    <text evidence="2">The sequence shown here is derived from an EMBL/GenBank/DDBJ whole genome shotgun (WGS) entry which is preliminary data.</text>
</comment>
<evidence type="ECO:0000256" key="1">
    <source>
        <dbReference type="SAM" id="Phobius"/>
    </source>
</evidence>
<dbReference type="RefSeq" id="WP_153496869.1">
    <property type="nucleotide sequence ID" value="NZ_CAXYUY010000023.1"/>
</dbReference>
<dbReference type="EMBL" id="WITJ01000013">
    <property type="protein sequence ID" value="MQW40208.1"/>
    <property type="molecule type" value="Genomic_DNA"/>
</dbReference>
<gene>
    <name evidence="2" type="ORF">GHI93_09745</name>
</gene>
<keyword evidence="3" id="KW-1185">Reference proteome</keyword>
<feature type="transmembrane region" description="Helical" evidence="1">
    <location>
        <begin position="44"/>
        <end position="69"/>
    </location>
</feature>
<evidence type="ECO:0000313" key="3">
    <source>
        <dbReference type="Proteomes" id="UP000439550"/>
    </source>
</evidence>
<protein>
    <submittedName>
        <fullName evidence="2">Uncharacterized protein</fullName>
    </submittedName>
</protein>
<sequence>MLEKIIFILFGLAFCVGGVFFLFQKQTLEKNFLDSKMPVPFYGFISKVLGVVFIILGVVIVGFALIALIHH</sequence>
<keyword evidence="1" id="KW-0472">Membrane</keyword>
<organism evidence="2 3">
    <name type="scientific">Lactococcus hircilactis</name>
    <dbReference type="NCBI Taxonomy" id="1494462"/>
    <lineage>
        <taxon>Bacteria</taxon>
        <taxon>Bacillati</taxon>
        <taxon>Bacillota</taxon>
        <taxon>Bacilli</taxon>
        <taxon>Lactobacillales</taxon>
        <taxon>Streptococcaceae</taxon>
        <taxon>Lactococcus</taxon>
    </lineage>
</organism>
<evidence type="ECO:0000313" key="2">
    <source>
        <dbReference type="EMBL" id="MQW40208.1"/>
    </source>
</evidence>
<dbReference type="Proteomes" id="UP000439550">
    <property type="component" value="Unassembled WGS sequence"/>
</dbReference>
<proteinExistence type="predicted"/>
<dbReference type="AlphaFoldDB" id="A0A7X2D148"/>
<keyword evidence="1" id="KW-0812">Transmembrane</keyword>
<keyword evidence="1" id="KW-1133">Transmembrane helix</keyword>
<accession>A0A7X2D148</accession>
<reference evidence="2 3" key="1">
    <citation type="submission" date="2019-10" db="EMBL/GenBank/DDBJ databases">
        <authorList>
            <person name="Dong K."/>
        </authorList>
    </citation>
    <scope>NUCLEOTIDE SEQUENCE [LARGE SCALE GENOMIC DNA]</scope>
    <source>
        <strain evidence="2 3">DSM 28960</strain>
    </source>
</reference>
<name>A0A7X2D148_9LACT</name>